<dbReference type="RefSeq" id="WP_004621617.1">
    <property type="nucleotide sequence ID" value="NZ_ACXX02000015.1"/>
</dbReference>
<protein>
    <submittedName>
        <fullName evidence="2">Uncharacterized protein</fullName>
    </submittedName>
</protein>
<feature type="transmembrane region" description="Helical" evidence="1">
    <location>
        <begin position="6"/>
        <end position="29"/>
    </location>
</feature>
<reference evidence="2" key="2">
    <citation type="submission" date="2011-01" db="EMBL/GenBank/DDBJ databases">
        <title>The Non-contiguous Finished genome of Clostridium papyrosolvens.</title>
        <authorList>
            <person name="Lucas S."/>
            <person name="Copeland A."/>
            <person name="Lapidus A."/>
            <person name="Cheng J.-F."/>
            <person name="Goodwin L."/>
            <person name="Pitluck S."/>
            <person name="Misra M."/>
            <person name="Chertkov O."/>
            <person name="Detter J.C."/>
            <person name="Han C."/>
            <person name="Tapia R."/>
            <person name="Land M."/>
            <person name="Hauser L."/>
            <person name="Kyrpides N."/>
            <person name="Ivanova N."/>
            <person name="Pagani I."/>
            <person name="Mouttaki H."/>
            <person name="He Z."/>
            <person name="Zhou J."/>
            <person name="Hemme C.L."/>
            <person name="Woyke T."/>
        </authorList>
    </citation>
    <scope>NUCLEOTIDE SEQUENCE [LARGE SCALE GENOMIC DNA]</scope>
    <source>
        <strain evidence="2">DSM 2782</strain>
    </source>
</reference>
<evidence type="ECO:0000313" key="3">
    <source>
        <dbReference type="Proteomes" id="UP000003860"/>
    </source>
</evidence>
<keyword evidence="1" id="KW-0472">Membrane</keyword>
<keyword evidence="3" id="KW-1185">Reference proteome</keyword>
<accession>F1TH27</accession>
<keyword evidence="1" id="KW-1133">Transmembrane helix</keyword>
<sequence length="42" mass="4768">MQLYTTAHVIQVFILGFIGGFFIGGLLVSRIKFKKVIDKRIV</sequence>
<dbReference type="STRING" id="588581.Cpap_0879"/>
<reference evidence="2" key="1">
    <citation type="submission" date="2009-07" db="EMBL/GenBank/DDBJ databases">
        <authorList>
            <consortium name="US DOE Joint Genome Institute (JGI-PGF)"/>
            <person name="Lucas S."/>
            <person name="Copeland A."/>
            <person name="Lapidus A."/>
            <person name="Glavina del Rio T."/>
            <person name="Tice H."/>
            <person name="Bruce D."/>
            <person name="Goodwin L."/>
            <person name="Pitluck S."/>
            <person name="Larimer F."/>
            <person name="Land M.L."/>
            <person name="Mouttaki H."/>
            <person name="He Z."/>
            <person name="Zhou J."/>
            <person name="Hemme C.L."/>
        </authorList>
    </citation>
    <scope>NUCLEOTIDE SEQUENCE</scope>
    <source>
        <strain evidence="2">DSM 2782</strain>
    </source>
</reference>
<keyword evidence="1" id="KW-0812">Transmembrane</keyword>
<name>F1TH27_9FIRM</name>
<comment type="caution">
    <text evidence="2">The sequence shown here is derived from an EMBL/GenBank/DDBJ whole genome shotgun (WGS) entry which is preliminary data.</text>
</comment>
<dbReference type="EMBL" id="ACXX02000015">
    <property type="protein sequence ID" value="EGD46267.1"/>
    <property type="molecule type" value="Genomic_DNA"/>
</dbReference>
<evidence type="ECO:0000256" key="1">
    <source>
        <dbReference type="SAM" id="Phobius"/>
    </source>
</evidence>
<organism evidence="2 3">
    <name type="scientific">Ruminiclostridium papyrosolvens DSM 2782</name>
    <dbReference type="NCBI Taxonomy" id="588581"/>
    <lineage>
        <taxon>Bacteria</taxon>
        <taxon>Bacillati</taxon>
        <taxon>Bacillota</taxon>
        <taxon>Clostridia</taxon>
        <taxon>Eubacteriales</taxon>
        <taxon>Oscillospiraceae</taxon>
        <taxon>Ruminiclostridium</taxon>
    </lineage>
</organism>
<proteinExistence type="predicted"/>
<dbReference type="Proteomes" id="UP000003860">
    <property type="component" value="Unassembled WGS sequence"/>
</dbReference>
<gene>
    <name evidence="2" type="ORF">Cpap_0879</name>
</gene>
<evidence type="ECO:0000313" key="2">
    <source>
        <dbReference type="EMBL" id="EGD46267.1"/>
    </source>
</evidence>
<dbReference type="AlphaFoldDB" id="F1TH27"/>